<dbReference type="EMBL" id="MAJD01000001">
    <property type="protein sequence ID" value="OBX37097.1"/>
    <property type="molecule type" value="Genomic_DNA"/>
</dbReference>
<dbReference type="Proteomes" id="UP000092504">
    <property type="component" value="Unassembled WGS sequence"/>
</dbReference>
<sequence length="148" mass="16980">MRERFWERFPLEELTDEEWEALCDGCGQCCLMKLQDDDGDLAVLNVACELLDIGSCRCSDYENRFERVPDCQQLTPERIEQFNWLPGSCAYRRLAEGRKLAGWHPLISGDPERVHRKGISVRSFAVSQQGIPEEALEDHIIAIIPVDN</sequence>
<dbReference type="Pfam" id="PF03692">
    <property type="entry name" value="CxxCxxCC"/>
    <property type="match status" value="1"/>
</dbReference>
<dbReference type="RefSeq" id="WP_065240817.1">
    <property type="nucleotide sequence ID" value="NZ_JARWBO010000005.1"/>
</dbReference>
<name>A0A1B8P4D1_HALEL</name>
<organism evidence="2 3">
    <name type="scientific">Halomonas elongata</name>
    <dbReference type="NCBI Taxonomy" id="2746"/>
    <lineage>
        <taxon>Bacteria</taxon>
        <taxon>Pseudomonadati</taxon>
        <taxon>Pseudomonadota</taxon>
        <taxon>Gammaproteobacteria</taxon>
        <taxon>Oceanospirillales</taxon>
        <taxon>Halomonadaceae</taxon>
        <taxon>Halomonas</taxon>
    </lineage>
</organism>
<dbReference type="InterPro" id="IPR005358">
    <property type="entry name" value="Puta_zinc/iron-chelating_dom"/>
</dbReference>
<reference evidence="2 3" key="1">
    <citation type="submission" date="2016-06" db="EMBL/GenBank/DDBJ databases">
        <title>Genome sequence of halotolerant plant growth promoting strain of Halomonas elongata HEK1 isolated from salterns of Rann of Kutch, Gujarat, India.</title>
        <authorList>
            <person name="Gaba S."/>
            <person name="Singh R.N."/>
            <person name="Abrol S."/>
            <person name="Kaushik R."/>
            <person name="Saxena A.K."/>
        </authorList>
    </citation>
    <scope>NUCLEOTIDE SEQUENCE [LARGE SCALE GENOMIC DNA]</scope>
    <source>
        <strain evidence="2 3">HEK1</strain>
    </source>
</reference>
<dbReference type="AlphaFoldDB" id="A0A1B8P4D1"/>
<dbReference type="PANTHER" id="PTHR37421:SF1">
    <property type="entry name" value="UPF0260 PROTEIN YCGN"/>
    <property type="match status" value="1"/>
</dbReference>
<dbReference type="NCBIfam" id="NF003507">
    <property type="entry name" value="PRK05170.2-5"/>
    <property type="match status" value="1"/>
</dbReference>
<dbReference type="NCBIfam" id="NF003501">
    <property type="entry name" value="PRK05170.1-5"/>
    <property type="match status" value="1"/>
</dbReference>
<comment type="caution">
    <text evidence="2">The sequence shown here is derived from an EMBL/GenBank/DDBJ whole genome shotgun (WGS) entry which is preliminary data.</text>
</comment>
<gene>
    <name evidence="2" type="ORF">A8U91_01445</name>
</gene>
<protein>
    <recommendedName>
        <fullName evidence="1">UPF0260 protein A8U91_01445</fullName>
    </recommendedName>
</protein>
<dbReference type="PANTHER" id="PTHR37421">
    <property type="entry name" value="UPF0260 PROTEIN YCGN"/>
    <property type="match status" value="1"/>
</dbReference>
<dbReference type="InterPro" id="IPR008228">
    <property type="entry name" value="UCP006173"/>
</dbReference>
<dbReference type="PATRIC" id="fig|2746.7.peg.1492"/>
<evidence type="ECO:0000256" key="1">
    <source>
        <dbReference type="HAMAP-Rule" id="MF_00676"/>
    </source>
</evidence>
<dbReference type="PIRSF" id="PIRSF006173">
    <property type="entry name" value="UCP006173"/>
    <property type="match status" value="1"/>
</dbReference>
<evidence type="ECO:0000313" key="3">
    <source>
        <dbReference type="Proteomes" id="UP000092504"/>
    </source>
</evidence>
<proteinExistence type="inferred from homology"/>
<comment type="similarity">
    <text evidence="1">Belongs to the UPF0260 family.</text>
</comment>
<accession>A0A1B8P4D1</accession>
<evidence type="ECO:0000313" key="2">
    <source>
        <dbReference type="EMBL" id="OBX37097.1"/>
    </source>
</evidence>
<dbReference type="HAMAP" id="MF_00676">
    <property type="entry name" value="UPF0260"/>
    <property type="match status" value="1"/>
</dbReference>